<dbReference type="Proteomes" id="UP000800092">
    <property type="component" value="Unassembled WGS sequence"/>
</dbReference>
<evidence type="ECO:0000313" key="2">
    <source>
        <dbReference type="EMBL" id="KAF2235776.1"/>
    </source>
</evidence>
<dbReference type="AlphaFoldDB" id="A0A6A6HCD1"/>
<evidence type="ECO:0000256" key="1">
    <source>
        <dbReference type="SAM" id="MobiDB-lite"/>
    </source>
</evidence>
<proteinExistence type="predicted"/>
<organism evidence="2 3">
    <name type="scientific">Viridothelium virens</name>
    <name type="common">Speckled blister lichen</name>
    <name type="synonym">Trypethelium virens</name>
    <dbReference type="NCBI Taxonomy" id="1048519"/>
    <lineage>
        <taxon>Eukaryota</taxon>
        <taxon>Fungi</taxon>
        <taxon>Dikarya</taxon>
        <taxon>Ascomycota</taxon>
        <taxon>Pezizomycotina</taxon>
        <taxon>Dothideomycetes</taxon>
        <taxon>Dothideomycetes incertae sedis</taxon>
        <taxon>Trypetheliales</taxon>
        <taxon>Trypetheliaceae</taxon>
        <taxon>Viridothelium</taxon>
    </lineage>
</organism>
<accession>A0A6A6HCD1</accession>
<feature type="compositionally biased region" description="Basic and acidic residues" evidence="1">
    <location>
        <begin position="410"/>
        <end position="421"/>
    </location>
</feature>
<reference evidence="2" key="1">
    <citation type="journal article" date="2020" name="Stud. Mycol.">
        <title>101 Dothideomycetes genomes: a test case for predicting lifestyles and emergence of pathogens.</title>
        <authorList>
            <person name="Haridas S."/>
            <person name="Albert R."/>
            <person name="Binder M."/>
            <person name="Bloem J."/>
            <person name="Labutti K."/>
            <person name="Salamov A."/>
            <person name="Andreopoulos B."/>
            <person name="Baker S."/>
            <person name="Barry K."/>
            <person name="Bills G."/>
            <person name="Bluhm B."/>
            <person name="Cannon C."/>
            <person name="Castanera R."/>
            <person name="Culley D."/>
            <person name="Daum C."/>
            <person name="Ezra D."/>
            <person name="Gonzalez J."/>
            <person name="Henrissat B."/>
            <person name="Kuo A."/>
            <person name="Liang C."/>
            <person name="Lipzen A."/>
            <person name="Lutzoni F."/>
            <person name="Magnuson J."/>
            <person name="Mondo S."/>
            <person name="Nolan M."/>
            <person name="Ohm R."/>
            <person name="Pangilinan J."/>
            <person name="Park H.-J."/>
            <person name="Ramirez L."/>
            <person name="Alfaro M."/>
            <person name="Sun H."/>
            <person name="Tritt A."/>
            <person name="Yoshinaga Y."/>
            <person name="Zwiers L.-H."/>
            <person name="Turgeon B."/>
            <person name="Goodwin S."/>
            <person name="Spatafora J."/>
            <person name="Crous P."/>
            <person name="Grigoriev I."/>
        </authorList>
    </citation>
    <scope>NUCLEOTIDE SEQUENCE</scope>
    <source>
        <strain evidence="2">Tuck. ex Michener</strain>
    </source>
</reference>
<gene>
    <name evidence="2" type="ORF">EV356DRAFT_575581</name>
</gene>
<feature type="compositionally biased region" description="Basic and acidic residues" evidence="1">
    <location>
        <begin position="361"/>
        <end position="376"/>
    </location>
</feature>
<evidence type="ECO:0000313" key="3">
    <source>
        <dbReference type="Proteomes" id="UP000800092"/>
    </source>
</evidence>
<name>A0A6A6HCD1_VIRVR</name>
<feature type="region of interest" description="Disordered" evidence="1">
    <location>
        <begin position="361"/>
        <end position="435"/>
    </location>
</feature>
<keyword evidence="3" id="KW-1185">Reference proteome</keyword>
<feature type="compositionally biased region" description="Low complexity" evidence="1">
    <location>
        <begin position="377"/>
        <end position="393"/>
    </location>
</feature>
<dbReference type="EMBL" id="ML991789">
    <property type="protein sequence ID" value="KAF2235776.1"/>
    <property type="molecule type" value="Genomic_DNA"/>
</dbReference>
<protein>
    <submittedName>
        <fullName evidence="2">Uncharacterized protein</fullName>
    </submittedName>
</protein>
<dbReference type="OrthoDB" id="10570034at2759"/>
<sequence>MARNLLTTVDDVISAIEYDLKTDGEIISAGALRGENAIAELARQIDVWSLPNEEPMSLEDAMEDMQAELDSVDPSIWMDSIDQDASLKNEVEEALDRKLAGVNAGPQIAALHRWLSNAGLPPKETKEIEFMRKVKIFHELQHPLPPPIWEGRSEFFVAIIAELQEDGTPWELKERYCTYDTDWKEFQKMLTSATVIYESERQDYTEGYTLKDGPWFYKSFEGGKMQGISNSDDEDWTKLESELDYRTLSIMLHQKQDVGDFGVAIRHHQTTLRSRALKAKYDEIYTDFNGPAAEILDENGYPYFDDDSGDLMFKLDLWNRNYDRELRKQRREAGKMLEDDEEDEEEDRQWREQRRLLRAEKHRKWDAERATRESKQEAVGAVGAEEEAGQGALEGEKKLNVGIEGNEETDGMRMEEVRQEDPGPGDTVQEVTMNC</sequence>